<proteinExistence type="predicted"/>
<feature type="domain" description="Transglutaminase-like" evidence="2">
    <location>
        <begin position="277"/>
        <end position="352"/>
    </location>
</feature>
<evidence type="ECO:0000259" key="2">
    <source>
        <dbReference type="Pfam" id="PF01841"/>
    </source>
</evidence>
<feature type="signal peptide" evidence="1">
    <location>
        <begin position="1"/>
        <end position="21"/>
    </location>
</feature>
<dbReference type="Gene3D" id="3.10.620.30">
    <property type="match status" value="1"/>
</dbReference>
<dbReference type="InterPro" id="IPR024618">
    <property type="entry name" value="DUF3857"/>
</dbReference>
<evidence type="ECO:0000313" key="5">
    <source>
        <dbReference type="Proteomes" id="UP001597511"/>
    </source>
</evidence>
<sequence length="643" mass="73206">MKKISTITVIVCSLLTSVLFANNGDYAVSNIPAALLANANAVIRLEEEKFNLVNEGEAISQRTFVVTILNENGDKFSGFFDYYNSFRDIRSVEGNLYDASGKKIRSLKKKDIQDLSGVSEGSLMDNDRIKQHSFYYKVYPYTVEYIVEVKQNGTMFYPSWRPQDAEYLAIQKSIFRIATPEAYQFRHKTYNYEGKPAVTSEKGKTLYTWQAENLPAFVKEPYAPEISSFTPLVLVGPTAFEMEKYKGNMNTWKDFGLFVYQLIANRDQLPDNVKTKVHQLVDGITDPEEKVKILYNYLQNNSRYISIQLGIGGWQPFDARFVAEKKYGDCKALTNFMLALLKEAGIKSDYALIRAGDGGGKIYDDFPTQQFNHVILCVPMQKDTIWLECTSQDVSAGYMGSFTGNRYALLVNEKGGHLVRTPAYAALDNRQVRVIDATLLPDATLKIKTRNLYTGLQQDDIHSMISSLSKDKVKEYLHDNFNLSTYDINNFDYKIEKQLIPAIQEALDITVYNYATITGKRLFITPNILTRSGSRPQANDKRKYDVYLSMPYVDVDSVTIAIPTGYKTESVPKEVSLQSKFGTYTVSCKVMADKIIYYRKMQLDSGLYPAATYNELVSFYQSVYQADRTRIVLVKDEEEKKAF</sequence>
<dbReference type="Proteomes" id="UP001597511">
    <property type="component" value="Unassembled WGS sequence"/>
</dbReference>
<organism evidence="4 5">
    <name type="scientific">Terrimonas rubra</name>
    <dbReference type="NCBI Taxonomy" id="1035890"/>
    <lineage>
        <taxon>Bacteria</taxon>
        <taxon>Pseudomonadati</taxon>
        <taxon>Bacteroidota</taxon>
        <taxon>Chitinophagia</taxon>
        <taxon>Chitinophagales</taxon>
        <taxon>Chitinophagaceae</taxon>
        <taxon>Terrimonas</taxon>
    </lineage>
</organism>
<keyword evidence="5" id="KW-1185">Reference proteome</keyword>
<dbReference type="Gene3D" id="2.60.40.3140">
    <property type="match status" value="1"/>
</dbReference>
<protein>
    <submittedName>
        <fullName evidence="4">DUF3857 domain-containing transglutaminase family protein</fullName>
    </submittedName>
</protein>
<dbReference type="InterPro" id="IPR002931">
    <property type="entry name" value="Transglutaminase-like"/>
</dbReference>
<feature type="domain" description="DUF3857" evidence="3">
    <location>
        <begin position="56"/>
        <end position="217"/>
    </location>
</feature>
<keyword evidence="1" id="KW-0732">Signal</keyword>
<dbReference type="EMBL" id="JBHUOZ010000001">
    <property type="protein sequence ID" value="MFD2919666.1"/>
    <property type="molecule type" value="Genomic_DNA"/>
</dbReference>
<comment type="caution">
    <text evidence="4">The sequence shown here is derived from an EMBL/GenBank/DDBJ whole genome shotgun (WGS) entry which is preliminary data.</text>
</comment>
<dbReference type="InterPro" id="IPR038765">
    <property type="entry name" value="Papain-like_cys_pep_sf"/>
</dbReference>
<name>A0ABW6A4Z4_9BACT</name>
<dbReference type="SUPFAM" id="SSF54001">
    <property type="entry name" value="Cysteine proteinases"/>
    <property type="match status" value="1"/>
</dbReference>
<dbReference type="Pfam" id="PF01841">
    <property type="entry name" value="Transglut_core"/>
    <property type="match status" value="1"/>
</dbReference>
<accession>A0ABW6A4Z4</accession>
<gene>
    <name evidence="4" type="ORF">ACFS6H_08115</name>
</gene>
<dbReference type="Gene3D" id="2.60.120.1130">
    <property type="match status" value="1"/>
</dbReference>
<reference evidence="5" key="1">
    <citation type="journal article" date="2019" name="Int. J. Syst. Evol. Microbiol.">
        <title>The Global Catalogue of Microorganisms (GCM) 10K type strain sequencing project: providing services to taxonomists for standard genome sequencing and annotation.</title>
        <authorList>
            <consortium name="The Broad Institute Genomics Platform"/>
            <consortium name="The Broad Institute Genome Sequencing Center for Infectious Disease"/>
            <person name="Wu L."/>
            <person name="Ma J."/>
        </authorList>
    </citation>
    <scope>NUCLEOTIDE SEQUENCE [LARGE SCALE GENOMIC DNA]</scope>
    <source>
        <strain evidence="5">KCTC 23299</strain>
    </source>
</reference>
<evidence type="ECO:0000256" key="1">
    <source>
        <dbReference type="SAM" id="SignalP"/>
    </source>
</evidence>
<dbReference type="RefSeq" id="WP_386097078.1">
    <property type="nucleotide sequence ID" value="NZ_JBHUOZ010000001.1"/>
</dbReference>
<evidence type="ECO:0000259" key="3">
    <source>
        <dbReference type="Pfam" id="PF12969"/>
    </source>
</evidence>
<dbReference type="Pfam" id="PF12969">
    <property type="entry name" value="DUF3857"/>
    <property type="match status" value="1"/>
</dbReference>
<evidence type="ECO:0000313" key="4">
    <source>
        <dbReference type="EMBL" id="MFD2919666.1"/>
    </source>
</evidence>
<feature type="chain" id="PRO_5045694640" evidence="1">
    <location>
        <begin position="22"/>
        <end position="643"/>
    </location>
</feature>